<proteinExistence type="predicted"/>
<name>A0A433PB12_9FUNG</name>
<feature type="region of interest" description="Disordered" evidence="1">
    <location>
        <begin position="1"/>
        <end position="23"/>
    </location>
</feature>
<comment type="caution">
    <text evidence="2">The sequence shown here is derived from an EMBL/GenBank/DDBJ whole genome shotgun (WGS) entry which is preliminary data.</text>
</comment>
<feature type="region of interest" description="Disordered" evidence="1">
    <location>
        <begin position="42"/>
        <end position="161"/>
    </location>
</feature>
<keyword evidence="3" id="KW-1185">Reference proteome</keyword>
<dbReference type="EMBL" id="RBNJ01026774">
    <property type="protein sequence ID" value="RUS14736.1"/>
    <property type="molecule type" value="Genomic_DNA"/>
</dbReference>
<accession>A0A433PB12</accession>
<evidence type="ECO:0000256" key="1">
    <source>
        <dbReference type="SAM" id="MobiDB-lite"/>
    </source>
</evidence>
<evidence type="ECO:0000313" key="3">
    <source>
        <dbReference type="Proteomes" id="UP000274822"/>
    </source>
</evidence>
<protein>
    <submittedName>
        <fullName evidence="2">Uncharacterized protein</fullName>
    </submittedName>
</protein>
<gene>
    <name evidence="2" type="ORF">BC938DRAFT_477251</name>
</gene>
<organism evidence="2 3">
    <name type="scientific">Jimgerdemannia flammicorona</name>
    <dbReference type="NCBI Taxonomy" id="994334"/>
    <lineage>
        <taxon>Eukaryota</taxon>
        <taxon>Fungi</taxon>
        <taxon>Fungi incertae sedis</taxon>
        <taxon>Mucoromycota</taxon>
        <taxon>Mucoromycotina</taxon>
        <taxon>Endogonomycetes</taxon>
        <taxon>Endogonales</taxon>
        <taxon>Endogonaceae</taxon>
        <taxon>Jimgerdemannia</taxon>
    </lineage>
</organism>
<feature type="compositionally biased region" description="Acidic residues" evidence="1">
    <location>
        <begin position="110"/>
        <end position="125"/>
    </location>
</feature>
<dbReference type="Proteomes" id="UP000274822">
    <property type="component" value="Unassembled WGS sequence"/>
</dbReference>
<evidence type="ECO:0000313" key="2">
    <source>
        <dbReference type="EMBL" id="RUS14736.1"/>
    </source>
</evidence>
<reference evidence="2 3" key="1">
    <citation type="journal article" date="2018" name="New Phytol.">
        <title>Phylogenomics of Endogonaceae and evolution of mycorrhizas within Mucoromycota.</title>
        <authorList>
            <person name="Chang Y."/>
            <person name="Desiro A."/>
            <person name="Na H."/>
            <person name="Sandor L."/>
            <person name="Lipzen A."/>
            <person name="Clum A."/>
            <person name="Barry K."/>
            <person name="Grigoriev I.V."/>
            <person name="Martin F.M."/>
            <person name="Stajich J.E."/>
            <person name="Smith M.E."/>
            <person name="Bonito G."/>
            <person name="Spatafora J.W."/>
        </authorList>
    </citation>
    <scope>NUCLEOTIDE SEQUENCE [LARGE SCALE GENOMIC DNA]</scope>
    <source>
        <strain evidence="2 3">AD002</strain>
    </source>
</reference>
<dbReference type="AlphaFoldDB" id="A0A433PB12"/>
<sequence>MYVHSSCSPSCRREPAPAAAGARVGWGRREWVQRGGVRLSSQLGHVRQGESESDATAPETLLVNLNRAPPKPTSGASAPRTHPLIPPARINLAPTENVLEPSPRPYAETSEGELAEEEEEAESDDSWTSAGIESGKENGGKRGAKKGKAREIAKTAGKAGRTRIRTVTGGVACPCVTPVQMVEVERICGG</sequence>